<reference evidence="1 2" key="1">
    <citation type="submission" date="2019-06" db="EMBL/GenBank/DDBJ databases">
        <title>Draft genomes of female and male turbot (Scophthalmus maximus).</title>
        <authorList>
            <person name="Xu H."/>
            <person name="Xu X.-W."/>
            <person name="Shao C."/>
            <person name="Chen S."/>
        </authorList>
    </citation>
    <scope>NUCLEOTIDE SEQUENCE [LARGE SCALE GENOMIC DNA]</scope>
    <source>
        <strain evidence="1">Ysfricsl-2016a</strain>
        <tissue evidence="1">Blood</tissue>
    </source>
</reference>
<proteinExistence type="predicted"/>
<evidence type="ECO:0000313" key="1">
    <source>
        <dbReference type="EMBL" id="KAF0035447.1"/>
    </source>
</evidence>
<sequence length="100" mass="10879">MCILSFVATGEDRYPPSTTDADPSLSRAAIFVFCNELSPCCSGLDENMFTLRAEARANSLRVNARGSGRPGNTAHSCVQPNADYYAVVVKLFSRLAQRCK</sequence>
<accession>A0A6A4SQ53</accession>
<dbReference type="EMBL" id="VEVO01000011">
    <property type="protein sequence ID" value="KAF0035447.1"/>
    <property type="molecule type" value="Genomic_DNA"/>
</dbReference>
<name>A0A6A4SQ53_SCOMX</name>
<protein>
    <submittedName>
        <fullName evidence="1">Uncharacterized protein</fullName>
    </submittedName>
</protein>
<dbReference type="Proteomes" id="UP000438429">
    <property type="component" value="Unassembled WGS sequence"/>
</dbReference>
<evidence type="ECO:0000313" key="2">
    <source>
        <dbReference type="Proteomes" id="UP000438429"/>
    </source>
</evidence>
<organism evidence="1 2">
    <name type="scientific">Scophthalmus maximus</name>
    <name type="common">Turbot</name>
    <name type="synonym">Psetta maxima</name>
    <dbReference type="NCBI Taxonomy" id="52904"/>
    <lineage>
        <taxon>Eukaryota</taxon>
        <taxon>Metazoa</taxon>
        <taxon>Chordata</taxon>
        <taxon>Craniata</taxon>
        <taxon>Vertebrata</taxon>
        <taxon>Euteleostomi</taxon>
        <taxon>Actinopterygii</taxon>
        <taxon>Neopterygii</taxon>
        <taxon>Teleostei</taxon>
        <taxon>Neoteleostei</taxon>
        <taxon>Acanthomorphata</taxon>
        <taxon>Carangaria</taxon>
        <taxon>Pleuronectiformes</taxon>
        <taxon>Pleuronectoidei</taxon>
        <taxon>Scophthalmidae</taxon>
        <taxon>Scophthalmus</taxon>
    </lineage>
</organism>
<dbReference type="AlphaFoldDB" id="A0A6A4SQ53"/>
<comment type="caution">
    <text evidence="1">The sequence shown here is derived from an EMBL/GenBank/DDBJ whole genome shotgun (WGS) entry which is preliminary data.</text>
</comment>
<gene>
    <name evidence="1" type="ORF">F2P81_013205</name>
</gene>